<sequence length="70" mass="7825">MAKRGIGHISDSKPVMSDEVKSEVFNKTIRGIPTKLKDEFDELKGNGKVHGSLNSYMVYALAQQLERDSE</sequence>
<organism evidence="1 2">
    <name type="scientific">Vibrio splendidus</name>
    <dbReference type="NCBI Taxonomy" id="29497"/>
    <lineage>
        <taxon>Bacteria</taxon>
        <taxon>Pseudomonadati</taxon>
        <taxon>Pseudomonadota</taxon>
        <taxon>Gammaproteobacteria</taxon>
        <taxon>Vibrionales</taxon>
        <taxon>Vibrionaceae</taxon>
        <taxon>Vibrio</taxon>
    </lineage>
</organism>
<dbReference type="Proteomes" id="UP000244080">
    <property type="component" value="Unassembled WGS sequence"/>
</dbReference>
<protein>
    <submittedName>
        <fullName evidence="1">Uncharacterized protein</fullName>
    </submittedName>
</protein>
<name>A0A2T5DXF5_VIBSP</name>
<evidence type="ECO:0000313" key="1">
    <source>
        <dbReference type="EMBL" id="PTP11768.1"/>
    </source>
</evidence>
<gene>
    <name evidence="1" type="ORF">CWO36_24110</name>
</gene>
<proteinExistence type="predicted"/>
<evidence type="ECO:0000313" key="2">
    <source>
        <dbReference type="Proteomes" id="UP000244080"/>
    </source>
</evidence>
<dbReference type="EMBL" id="PIGA01000068">
    <property type="protein sequence ID" value="PTP11768.1"/>
    <property type="molecule type" value="Genomic_DNA"/>
</dbReference>
<accession>A0A2T5DXF5</accession>
<dbReference type="AlphaFoldDB" id="A0A2T5DXF5"/>
<dbReference type="RefSeq" id="WP_017085691.1">
    <property type="nucleotide sequence ID" value="NZ_CAWNZY010000082.1"/>
</dbReference>
<reference evidence="1 2" key="1">
    <citation type="submission" date="2017-11" db="EMBL/GenBank/DDBJ databases">
        <title>Population delineation of vibrios coincides with oyster pathogenicity.</title>
        <authorList>
            <person name="Bruto M."/>
            <person name="Labreuche Y."/>
            <person name="James A."/>
            <person name="Piel D."/>
            <person name="Chenivesse S."/>
            <person name="Petton B."/>
            <person name="Polz M.F."/>
            <person name="Le Roux F."/>
        </authorList>
    </citation>
    <scope>NUCLEOTIDE SEQUENCE [LARGE SCALE GENOMIC DNA]</scope>
    <source>
        <strain evidence="1 2">1F_55</strain>
    </source>
</reference>
<comment type="caution">
    <text evidence="1">The sequence shown here is derived from an EMBL/GenBank/DDBJ whole genome shotgun (WGS) entry which is preliminary data.</text>
</comment>